<dbReference type="Proteomes" id="UP001152622">
    <property type="component" value="Chromosome 9"/>
</dbReference>
<feature type="compositionally biased region" description="Basic and acidic residues" evidence="1">
    <location>
        <begin position="91"/>
        <end position="102"/>
    </location>
</feature>
<feature type="compositionally biased region" description="Pro residues" evidence="1">
    <location>
        <begin position="107"/>
        <end position="118"/>
    </location>
</feature>
<feature type="region of interest" description="Disordered" evidence="1">
    <location>
        <begin position="71"/>
        <end position="118"/>
    </location>
</feature>
<keyword evidence="3" id="KW-1185">Reference proteome</keyword>
<evidence type="ECO:0000313" key="3">
    <source>
        <dbReference type="Proteomes" id="UP001152622"/>
    </source>
</evidence>
<accession>A0A9Q1F4J1</accession>
<name>A0A9Q1F4J1_SYNKA</name>
<dbReference type="EMBL" id="JAINUF010000009">
    <property type="protein sequence ID" value="KAJ8350880.1"/>
    <property type="molecule type" value="Genomic_DNA"/>
</dbReference>
<evidence type="ECO:0000313" key="2">
    <source>
        <dbReference type="EMBL" id="KAJ8350880.1"/>
    </source>
</evidence>
<evidence type="ECO:0000256" key="1">
    <source>
        <dbReference type="SAM" id="MobiDB-lite"/>
    </source>
</evidence>
<reference evidence="2" key="1">
    <citation type="journal article" date="2023" name="Science">
        <title>Genome structures resolve the early diversification of teleost fishes.</title>
        <authorList>
            <person name="Parey E."/>
            <person name="Louis A."/>
            <person name="Montfort J."/>
            <person name="Bouchez O."/>
            <person name="Roques C."/>
            <person name="Iampietro C."/>
            <person name="Lluch J."/>
            <person name="Castinel A."/>
            <person name="Donnadieu C."/>
            <person name="Desvignes T."/>
            <person name="Floi Bucao C."/>
            <person name="Jouanno E."/>
            <person name="Wen M."/>
            <person name="Mejri S."/>
            <person name="Dirks R."/>
            <person name="Jansen H."/>
            <person name="Henkel C."/>
            <person name="Chen W.J."/>
            <person name="Zahm M."/>
            <person name="Cabau C."/>
            <person name="Klopp C."/>
            <person name="Thompson A.W."/>
            <person name="Robinson-Rechavi M."/>
            <person name="Braasch I."/>
            <person name="Lecointre G."/>
            <person name="Bobe J."/>
            <person name="Postlethwait J.H."/>
            <person name="Berthelot C."/>
            <person name="Roest Crollius H."/>
            <person name="Guiguen Y."/>
        </authorList>
    </citation>
    <scope>NUCLEOTIDE SEQUENCE</scope>
    <source>
        <strain evidence="2">WJC10195</strain>
    </source>
</reference>
<organism evidence="2 3">
    <name type="scientific">Synaphobranchus kaupii</name>
    <name type="common">Kaup's arrowtooth eel</name>
    <dbReference type="NCBI Taxonomy" id="118154"/>
    <lineage>
        <taxon>Eukaryota</taxon>
        <taxon>Metazoa</taxon>
        <taxon>Chordata</taxon>
        <taxon>Craniata</taxon>
        <taxon>Vertebrata</taxon>
        <taxon>Euteleostomi</taxon>
        <taxon>Actinopterygii</taxon>
        <taxon>Neopterygii</taxon>
        <taxon>Teleostei</taxon>
        <taxon>Anguilliformes</taxon>
        <taxon>Synaphobranchidae</taxon>
        <taxon>Synaphobranchus</taxon>
    </lineage>
</organism>
<proteinExistence type="predicted"/>
<comment type="caution">
    <text evidence="2">The sequence shown here is derived from an EMBL/GenBank/DDBJ whole genome shotgun (WGS) entry which is preliminary data.</text>
</comment>
<dbReference type="AlphaFoldDB" id="A0A9Q1F4J1"/>
<protein>
    <submittedName>
        <fullName evidence="2">Uncharacterized protein</fullName>
    </submittedName>
</protein>
<gene>
    <name evidence="2" type="ORF">SKAU_G00260100</name>
</gene>
<sequence>MAAELAPRGCRAVAGRGSRVSQLAGGGAEEAVAWRTRSHLLWRRRPPGHYTSNICTVILSRTVAAHLGFRSEPTPDLICGVSPGQPGGPWKPEDEARTRAEKASLPQTPPPSASRPLL</sequence>